<dbReference type="InterPro" id="IPR011994">
    <property type="entry name" value="Cytidylate_kinase_dom"/>
</dbReference>
<comment type="catalytic activity">
    <reaction evidence="7 8">
        <text>CMP + ATP = CDP + ADP</text>
        <dbReference type="Rhea" id="RHEA:11600"/>
        <dbReference type="ChEBI" id="CHEBI:30616"/>
        <dbReference type="ChEBI" id="CHEBI:58069"/>
        <dbReference type="ChEBI" id="CHEBI:60377"/>
        <dbReference type="ChEBI" id="CHEBI:456216"/>
        <dbReference type="EC" id="2.7.4.25"/>
    </reaction>
</comment>
<evidence type="ECO:0000313" key="10">
    <source>
        <dbReference type="EMBL" id="RIA78066.1"/>
    </source>
</evidence>
<evidence type="ECO:0000256" key="7">
    <source>
        <dbReference type="ARBA" id="ARBA00048478"/>
    </source>
</evidence>
<comment type="similarity">
    <text evidence="1 8">Belongs to the cytidylate kinase family. Type 1 subfamily.</text>
</comment>
<dbReference type="GO" id="GO:0005524">
    <property type="term" value="F:ATP binding"/>
    <property type="evidence" value="ECO:0007669"/>
    <property type="project" value="UniProtKB-UniRule"/>
</dbReference>
<dbReference type="Pfam" id="PF02224">
    <property type="entry name" value="Cytidylate_kin"/>
    <property type="match status" value="1"/>
</dbReference>
<dbReference type="CDD" id="cd02020">
    <property type="entry name" value="CMPK"/>
    <property type="match status" value="1"/>
</dbReference>
<dbReference type="Gene3D" id="3.40.50.300">
    <property type="entry name" value="P-loop containing nucleotide triphosphate hydrolases"/>
    <property type="match status" value="1"/>
</dbReference>
<accession>A0A397RZT5</accession>
<evidence type="ECO:0000256" key="4">
    <source>
        <dbReference type="ARBA" id="ARBA00022777"/>
    </source>
</evidence>
<evidence type="ECO:0000256" key="3">
    <source>
        <dbReference type="ARBA" id="ARBA00022741"/>
    </source>
</evidence>
<dbReference type="RefSeq" id="WP_119015810.1">
    <property type="nucleotide sequence ID" value="NZ_QXEV01000004.1"/>
</dbReference>
<dbReference type="OrthoDB" id="9807434at2"/>
<dbReference type="GO" id="GO:0006220">
    <property type="term" value="P:pyrimidine nucleotide metabolic process"/>
    <property type="evidence" value="ECO:0007669"/>
    <property type="project" value="UniProtKB-UniRule"/>
</dbReference>
<evidence type="ECO:0000256" key="1">
    <source>
        <dbReference type="ARBA" id="ARBA00009427"/>
    </source>
</evidence>
<evidence type="ECO:0000256" key="6">
    <source>
        <dbReference type="ARBA" id="ARBA00047615"/>
    </source>
</evidence>
<dbReference type="FunCoup" id="A0A397RZT5">
    <property type="interactions" value="188"/>
</dbReference>
<protein>
    <recommendedName>
        <fullName evidence="8">Cytidylate kinase</fullName>
        <shortName evidence="8">CK</shortName>
        <ecNumber evidence="8">2.7.4.25</ecNumber>
    </recommendedName>
    <alternativeName>
        <fullName evidence="8">Cytidine monophosphate kinase</fullName>
        <shortName evidence="8">CMP kinase</shortName>
    </alternativeName>
</protein>
<keyword evidence="11" id="KW-1185">Reference proteome</keyword>
<dbReference type="AlphaFoldDB" id="A0A397RZT5"/>
<dbReference type="HAMAP" id="MF_00238">
    <property type="entry name" value="Cytidyl_kinase_type1"/>
    <property type="match status" value="1"/>
</dbReference>
<dbReference type="NCBIfam" id="TIGR00017">
    <property type="entry name" value="cmk"/>
    <property type="match status" value="1"/>
</dbReference>
<keyword evidence="8" id="KW-0963">Cytoplasm</keyword>
<keyword evidence="5 8" id="KW-0067">ATP-binding</keyword>
<sequence>MKNFVVAIDGPAGSGKSSISKLVCEKLGFTHIDTGAMYRAVTLEALKRKIDVENENEYSFIDEIDVVYKDGKVFLNGEDVSGFIRTSEVTNNASAVSRVKAVRDKMVDFQRGCRNYGNILMDGRDIGTVVFPDADLKVFLTATPEERAKRRCLENKTLGVESDFNTILEEIKARDYKDSHRAIAPLKQADDAILVDTTNMSIDEVCQEILRLIDERLNKNGK</sequence>
<dbReference type="PANTHER" id="PTHR21299">
    <property type="entry name" value="CYTIDYLATE KINASE/PANTOATE-BETA-ALANINE LIGASE"/>
    <property type="match status" value="1"/>
</dbReference>
<dbReference type="SUPFAM" id="SSF52540">
    <property type="entry name" value="P-loop containing nucleoside triphosphate hydrolases"/>
    <property type="match status" value="1"/>
</dbReference>
<dbReference type="GO" id="GO:0036431">
    <property type="term" value="F:dCMP kinase activity"/>
    <property type="evidence" value="ECO:0007669"/>
    <property type="project" value="InterPro"/>
</dbReference>
<dbReference type="PANTHER" id="PTHR21299:SF2">
    <property type="entry name" value="CYTIDYLATE KINASE"/>
    <property type="match status" value="1"/>
</dbReference>
<dbReference type="GO" id="GO:0036430">
    <property type="term" value="F:CMP kinase activity"/>
    <property type="evidence" value="ECO:0007669"/>
    <property type="project" value="RHEA"/>
</dbReference>
<dbReference type="GO" id="GO:0005829">
    <property type="term" value="C:cytosol"/>
    <property type="evidence" value="ECO:0007669"/>
    <property type="project" value="TreeGrafter"/>
</dbReference>
<keyword evidence="2 8" id="KW-0808">Transferase</keyword>
<proteinExistence type="inferred from homology"/>
<dbReference type="InterPro" id="IPR003136">
    <property type="entry name" value="Cytidylate_kin"/>
</dbReference>
<evidence type="ECO:0000256" key="2">
    <source>
        <dbReference type="ARBA" id="ARBA00022679"/>
    </source>
</evidence>
<evidence type="ECO:0000256" key="5">
    <source>
        <dbReference type="ARBA" id="ARBA00022840"/>
    </source>
</evidence>
<dbReference type="EC" id="2.7.4.25" evidence="8"/>
<keyword evidence="3 8" id="KW-0547">Nucleotide-binding</keyword>
<dbReference type="EMBL" id="QXEV01000004">
    <property type="protein sequence ID" value="RIA78066.1"/>
    <property type="molecule type" value="Genomic_DNA"/>
</dbReference>
<keyword evidence="4 8" id="KW-0418">Kinase</keyword>
<organism evidence="10 11">
    <name type="scientific">Anaeroplasma bactoclasticum</name>
    <dbReference type="NCBI Taxonomy" id="2088"/>
    <lineage>
        <taxon>Bacteria</taxon>
        <taxon>Bacillati</taxon>
        <taxon>Mycoplasmatota</taxon>
        <taxon>Mollicutes</taxon>
        <taxon>Anaeroplasmatales</taxon>
        <taxon>Anaeroplasmataceae</taxon>
        <taxon>Anaeroplasma</taxon>
    </lineage>
</organism>
<feature type="binding site" evidence="8">
    <location>
        <begin position="10"/>
        <end position="18"/>
    </location>
    <ligand>
        <name>ATP</name>
        <dbReference type="ChEBI" id="CHEBI:30616"/>
    </ligand>
</feature>
<evidence type="ECO:0000313" key="11">
    <source>
        <dbReference type="Proteomes" id="UP000266506"/>
    </source>
</evidence>
<evidence type="ECO:0000256" key="8">
    <source>
        <dbReference type="HAMAP-Rule" id="MF_00238"/>
    </source>
</evidence>
<comment type="caution">
    <text evidence="10">The sequence shown here is derived from an EMBL/GenBank/DDBJ whole genome shotgun (WGS) entry which is preliminary data.</text>
</comment>
<comment type="catalytic activity">
    <reaction evidence="6 8">
        <text>dCMP + ATP = dCDP + ADP</text>
        <dbReference type="Rhea" id="RHEA:25094"/>
        <dbReference type="ChEBI" id="CHEBI:30616"/>
        <dbReference type="ChEBI" id="CHEBI:57566"/>
        <dbReference type="ChEBI" id="CHEBI:58593"/>
        <dbReference type="ChEBI" id="CHEBI:456216"/>
        <dbReference type="EC" id="2.7.4.25"/>
    </reaction>
</comment>
<gene>
    <name evidence="8" type="primary">cmk</name>
    <name evidence="10" type="ORF">EI71_00643</name>
</gene>
<evidence type="ECO:0000259" key="9">
    <source>
        <dbReference type="Pfam" id="PF02224"/>
    </source>
</evidence>
<feature type="domain" description="Cytidylate kinase" evidence="9">
    <location>
        <begin position="6"/>
        <end position="214"/>
    </location>
</feature>
<dbReference type="GO" id="GO:0015949">
    <property type="term" value="P:nucleobase-containing small molecule interconversion"/>
    <property type="evidence" value="ECO:0007669"/>
    <property type="project" value="TreeGrafter"/>
</dbReference>
<dbReference type="InterPro" id="IPR027417">
    <property type="entry name" value="P-loop_NTPase"/>
</dbReference>
<comment type="subcellular location">
    <subcellularLocation>
        <location evidence="8">Cytoplasm</location>
    </subcellularLocation>
</comment>
<dbReference type="Proteomes" id="UP000266506">
    <property type="component" value="Unassembled WGS sequence"/>
</dbReference>
<dbReference type="InParanoid" id="A0A397RZT5"/>
<reference evidence="10 11" key="1">
    <citation type="submission" date="2018-08" db="EMBL/GenBank/DDBJ databases">
        <title>Genomic Encyclopedia of Archaeal and Bacterial Type Strains, Phase II (KMG-II): from individual species to whole genera.</title>
        <authorList>
            <person name="Goeker M."/>
        </authorList>
    </citation>
    <scope>NUCLEOTIDE SEQUENCE [LARGE SCALE GENOMIC DNA]</scope>
    <source>
        <strain evidence="10 11">ATCC 27112</strain>
    </source>
</reference>
<name>A0A397RZT5_9MOLU</name>